<keyword evidence="4" id="KW-1185">Reference proteome</keyword>
<dbReference type="InterPro" id="IPR036612">
    <property type="entry name" value="KH_dom_type_1_sf"/>
</dbReference>
<comment type="caution">
    <text evidence="3">The sequence shown here is derived from an EMBL/GenBank/DDBJ whole genome shotgun (WGS) entry which is preliminary data.</text>
</comment>
<protein>
    <submittedName>
        <fullName evidence="3">RNA-processing protein</fullName>
    </submittedName>
</protein>
<gene>
    <name evidence="3" type="ORF">GC250_07375</name>
</gene>
<evidence type="ECO:0000259" key="2">
    <source>
        <dbReference type="Pfam" id="PF22891"/>
    </source>
</evidence>
<evidence type="ECO:0000313" key="4">
    <source>
        <dbReference type="Proteomes" id="UP000470772"/>
    </source>
</evidence>
<dbReference type="NCBIfam" id="TIGR03665">
    <property type="entry name" value="arCOG04150"/>
    <property type="match status" value="1"/>
</dbReference>
<organism evidence="3 4">
    <name type="scientific">Sulfuracidifex metallicus DSM 6482 = JCM 9184</name>
    <dbReference type="NCBI Taxonomy" id="523847"/>
    <lineage>
        <taxon>Archaea</taxon>
        <taxon>Thermoproteota</taxon>
        <taxon>Thermoprotei</taxon>
        <taxon>Sulfolobales</taxon>
        <taxon>Sulfolobaceae</taxon>
        <taxon>Sulfuracidifex</taxon>
    </lineage>
</organism>
<dbReference type="Pfam" id="PF22891">
    <property type="entry name" value="KH_PNO1_2nd"/>
    <property type="match status" value="1"/>
</dbReference>
<accession>A0A6A9QJS7</accession>
<feature type="domain" description="PNO1 second type I KH" evidence="2">
    <location>
        <begin position="77"/>
        <end position="162"/>
    </location>
</feature>
<keyword evidence="1" id="KW-0694">RNA-binding</keyword>
<dbReference type="NCBIfam" id="NF010326">
    <property type="entry name" value="PRK13763.1-1"/>
    <property type="match status" value="1"/>
</dbReference>
<dbReference type="AlphaFoldDB" id="A0A6A9QJS7"/>
<dbReference type="Gene3D" id="3.30.1370.10">
    <property type="entry name" value="K Homology domain, type 1"/>
    <property type="match status" value="2"/>
</dbReference>
<evidence type="ECO:0000313" key="3">
    <source>
        <dbReference type="EMBL" id="MUN29256.1"/>
    </source>
</evidence>
<dbReference type="EMBL" id="WGGD01000005">
    <property type="protein sequence ID" value="MUN29256.1"/>
    <property type="molecule type" value="Genomic_DNA"/>
</dbReference>
<dbReference type="Proteomes" id="UP000470772">
    <property type="component" value="Unassembled WGS sequence"/>
</dbReference>
<dbReference type="RefSeq" id="WP_054837923.1">
    <property type="nucleotide sequence ID" value="NZ_BBBY01000003.1"/>
</dbReference>
<evidence type="ECO:0000256" key="1">
    <source>
        <dbReference type="ARBA" id="ARBA00022884"/>
    </source>
</evidence>
<dbReference type="SUPFAM" id="SSF54791">
    <property type="entry name" value="Eukaryotic type KH-domain (KH-domain type I)"/>
    <property type="match status" value="1"/>
</dbReference>
<dbReference type="PANTHER" id="PTHR12826:SF13">
    <property type="entry name" value="RNA-BINDING PROTEIN PNO1"/>
    <property type="match status" value="1"/>
</dbReference>
<dbReference type="InterPro" id="IPR055211">
    <property type="entry name" value="KH_PNO1_2nd"/>
</dbReference>
<dbReference type="OrthoDB" id="7870at2157"/>
<proteinExistence type="predicted"/>
<dbReference type="GO" id="GO:0003723">
    <property type="term" value="F:RNA binding"/>
    <property type="evidence" value="ECO:0007669"/>
    <property type="project" value="UniProtKB-KW"/>
</dbReference>
<dbReference type="PANTHER" id="PTHR12826">
    <property type="entry name" value="RIBONUCLEASE Y"/>
    <property type="match status" value="1"/>
</dbReference>
<dbReference type="InterPro" id="IPR019964">
    <property type="entry name" value="KH_domain_protein_archaea"/>
</dbReference>
<name>A0A6A9QJS7_SULME</name>
<reference evidence="3 4" key="1">
    <citation type="submission" date="2019-10" db="EMBL/GenBank/DDBJ databases">
        <title>Sequencing and Assembly of Multiple Reported Metal-Biooxidizing Members of the Extremely Thermoacidophilic Archaeal Family Sulfolobaceae.</title>
        <authorList>
            <person name="Counts J.A."/>
            <person name="Kelly R.M."/>
        </authorList>
    </citation>
    <scope>NUCLEOTIDE SEQUENCE [LARGE SCALE GENOMIC DNA]</scope>
    <source>
        <strain evidence="3 4">DSM 6482</strain>
    </source>
</reference>
<sequence length="183" mass="21203">MFITVEDQKIQEVNKIIQRLGEMTSSEITFDERTKTYNVIPKGNPYDAMKATNVIKAIGLGFNVSDALKLLSDEYELETIDLKDITGKDQDDMRRIKARVIGEKGKTRKFIEEYTGVIMSIHENYISFIGPFDQVSVARKAVELIIVGKEHQSVYKYLDRAEKELMQYKMDKLKRSSNKFYEI</sequence>